<reference evidence="1 2" key="1">
    <citation type="submission" date="2020-07" db="EMBL/GenBank/DDBJ databases">
        <title>Novel species isolated from subtropical streams in China.</title>
        <authorList>
            <person name="Lu H."/>
        </authorList>
    </citation>
    <scope>NUCLEOTIDE SEQUENCE [LARGE SCALE GENOMIC DNA]</scope>
    <source>
        <strain evidence="1 2">LX20W</strain>
    </source>
</reference>
<keyword evidence="2" id="KW-1185">Reference proteome</keyword>
<evidence type="ECO:0000313" key="2">
    <source>
        <dbReference type="Proteomes" id="UP000534388"/>
    </source>
</evidence>
<organism evidence="1 2">
    <name type="scientific">Rugamonas brunnea</name>
    <dbReference type="NCBI Taxonomy" id="2758569"/>
    <lineage>
        <taxon>Bacteria</taxon>
        <taxon>Pseudomonadati</taxon>
        <taxon>Pseudomonadota</taxon>
        <taxon>Betaproteobacteria</taxon>
        <taxon>Burkholderiales</taxon>
        <taxon>Oxalobacteraceae</taxon>
        <taxon>Telluria group</taxon>
        <taxon>Rugamonas</taxon>
    </lineage>
</organism>
<accession>A0A7W2EN24</accession>
<comment type="caution">
    <text evidence="1">The sequence shown here is derived from an EMBL/GenBank/DDBJ whole genome shotgun (WGS) entry which is preliminary data.</text>
</comment>
<protein>
    <submittedName>
        <fullName evidence="1">Uncharacterized protein</fullName>
    </submittedName>
</protein>
<evidence type="ECO:0000313" key="1">
    <source>
        <dbReference type="EMBL" id="MBA5635513.1"/>
    </source>
</evidence>
<dbReference type="AlphaFoldDB" id="A0A7W2EN24"/>
<name>A0A7W2EN24_9BURK</name>
<sequence>MRSLDGLSGHSIQCIRSFLNEPLSVAVRSVEFQLFVDAENYGAPSIWAYFVGDDLKTSERSCEMALNLDELEELDGRYFTDFKFGGVNLIADVLKSWFADCWLKAGGWGFGVPAVLDVHDGFGDGRRIQLTK</sequence>
<dbReference type="EMBL" id="JACEZT010000001">
    <property type="protein sequence ID" value="MBA5635513.1"/>
    <property type="molecule type" value="Genomic_DNA"/>
</dbReference>
<proteinExistence type="predicted"/>
<dbReference type="Proteomes" id="UP000534388">
    <property type="component" value="Unassembled WGS sequence"/>
</dbReference>
<gene>
    <name evidence="1" type="ORF">H3H37_00320</name>
</gene>